<dbReference type="InterPro" id="IPR027640">
    <property type="entry name" value="Kinesin-like_fam"/>
</dbReference>
<dbReference type="PROSITE" id="PS00411">
    <property type="entry name" value="KINESIN_MOTOR_1"/>
    <property type="match status" value="1"/>
</dbReference>
<evidence type="ECO:0000313" key="7">
    <source>
        <dbReference type="EMBL" id="KAI3403854.2"/>
    </source>
</evidence>
<keyword evidence="2 4" id="KW-0067">ATP-binding</keyword>
<feature type="coiled-coil region" evidence="5">
    <location>
        <begin position="251"/>
        <end position="278"/>
    </location>
</feature>
<dbReference type="GeneID" id="73380899"/>
<reference evidence="7" key="1">
    <citation type="journal article" date="2022" name="DNA Res.">
        <title>Genome analysis of five recently described species of the CUG-Ser clade uncovers Candida theae as a new hybrid lineage with pathogenic potential in the Candida parapsilosis species complex.</title>
        <authorList>
            <person name="Mixao V."/>
            <person name="Del Olmo V."/>
            <person name="Hegedusova E."/>
            <person name="Saus E."/>
            <person name="Pryszcz L."/>
            <person name="Cillingova A."/>
            <person name="Nosek J."/>
            <person name="Gabaldon T."/>
        </authorList>
    </citation>
    <scope>NUCLEOTIDE SEQUENCE</scope>
    <source>
        <strain evidence="7">CBS 10844</strain>
    </source>
</reference>
<evidence type="ECO:0000259" key="6">
    <source>
        <dbReference type="PROSITE" id="PS50067"/>
    </source>
</evidence>
<comment type="caution">
    <text evidence="7">The sequence shown here is derived from an EMBL/GenBank/DDBJ whole genome shotgun (WGS) entry which is preliminary data.</text>
</comment>
<dbReference type="GO" id="GO:0007052">
    <property type="term" value="P:mitotic spindle organization"/>
    <property type="evidence" value="ECO:0007669"/>
    <property type="project" value="TreeGrafter"/>
</dbReference>
<proteinExistence type="inferred from homology"/>
<dbReference type="PRINTS" id="PR00380">
    <property type="entry name" value="KINESINHEAVY"/>
</dbReference>
<evidence type="ECO:0000256" key="5">
    <source>
        <dbReference type="SAM" id="Coils"/>
    </source>
</evidence>
<dbReference type="GO" id="GO:0005524">
    <property type="term" value="F:ATP binding"/>
    <property type="evidence" value="ECO:0007669"/>
    <property type="project" value="UniProtKB-KW"/>
</dbReference>
<keyword evidence="5" id="KW-0175">Coiled coil</keyword>
<dbReference type="GO" id="GO:0007018">
    <property type="term" value="P:microtubule-based movement"/>
    <property type="evidence" value="ECO:0007669"/>
    <property type="project" value="InterPro"/>
</dbReference>
<gene>
    <name evidence="7" type="ORF">KGF56_003284</name>
</gene>
<sequence>MEVLVSQKINCELKFSYIEIYNEQVNDLLNKETDVKCKVREHPQTGPYVENVKEHIVVEYTQFIKLLEFGSNKRKTASTLMNDVSSRSHAVITLTLKQTKFESQNNGDFGDASEEMVSSIKLVDLAGSERMKKTQIYGQTERVKEGTLINKSLTVLGRCIYALATTKPKSSIVVPYRDSVLTYILKENLAGNSKTCMLFCVSPLDYEETSQTLNYANEVKKITTSAIANKTKLSTVPINWEELQHSEQNIVCALKKDIDKLTQKLANLELEKHAKSNSQQDPPQKFERLLEYLDRRSSKLEFENKYLKSVLAEKNNHILELSKHIDYLHRDYENLYLSYKRSQMFNVEKSRLQLMKEVETCCKSINKDLDLFDPSRF</sequence>
<dbReference type="Gene3D" id="3.40.850.10">
    <property type="entry name" value="Kinesin motor domain"/>
    <property type="match status" value="1"/>
</dbReference>
<dbReference type="SUPFAM" id="SSF52540">
    <property type="entry name" value="P-loop containing nucleoside triphosphate hydrolases"/>
    <property type="match status" value="1"/>
</dbReference>
<dbReference type="PANTHER" id="PTHR47969:SF29">
    <property type="entry name" value="KINESIN-LIKE PROTEIN"/>
    <property type="match status" value="1"/>
</dbReference>
<evidence type="ECO:0000313" key="8">
    <source>
        <dbReference type="Proteomes" id="UP001202479"/>
    </source>
</evidence>
<name>A0AAI9SW59_9ASCO</name>
<dbReference type="PANTHER" id="PTHR47969">
    <property type="entry name" value="CHROMOSOME-ASSOCIATED KINESIN KIF4A-RELATED"/>
    <property type="match status" value="1"/>
</dbReference>
<evidence type="ECO:0000256" key="2">
    <source>
        <dbReference type="ARBA" id="ARBA00022840"/>
    </source>
</evidence>
<dbReference type="SMART" id="SM00129">
    <property type="entry name" value="KISc"/>
    <property type="match status" value="1"/>
</dbReference>
<comment type="similarity">
    <text evidence="3 4">Belongs to the TRAFAC class myosin-kinesin ATPase superfamily. Kinesin family.</text>
</comment>
<dbReference type="EMBL" id="JAHUZD010000118">
    <property type="protein sequence ID" value="KAI3403854.2"/>
    <property type="molecule type" value="Genomic_DNA"/>
</dbReference>
<accession>A0AAI9SW59</accession>
<dbReference type="InterPro" id="IPR019821">
    <property type="entry name" value="Kinesin_motor_CS"/>
</dbReference>
<dbReference type="PROSITE" id="PS50067">
    <property type="entry name" value="KINESIN_MOTOR_2"/>
    <property type="match status" value="1"/>
</dbReference>
<dbReference type="InterPro" id="IPR036961">
    <property type="entry name" value="Kinesin_motor_dom_sf"/>
</dbReference>
<keyword evidence="4" id="KW-0505">Motor protein</keyword>
<dbReference type="GO" id="GO:0008017">
    <property type="term" value="F:microtubule binding"/>
    <property type="evidence" value="ECO:0007669"/>
    <property type="project" value="InterPro"/>
</dbReference>
<dbReference type="GO" id="GO:0051231">
    <property type="term" value="P:spindle elongation"/>
    <property type="evidence" value="ECO:0007669"/>
    <property type="project" value="TreeGrafter"/>
</dbReference>
<dbReference type="GO" id="GO:0003777">
    <property type="term" value="F:microtubule motor activity"/>
    <property type="evidence" value="ECO:0007669"/>
    <property type="project" value="InterPro"/>
</dbReference>
<keyword evidence="8" id="KW-1185">Reference proteome</keyword>
<dbReference type="RefSeq" id="XP_049179601.1">
    <property type="nucleotide sequence ID" value="XM_049324601.1"/>
</dbReference>
<keyword evidence="4" id="KW-0493">Microtubule</keyword>
<dbReference type="Pfam" id="PF00225">
    <property type="entry name" value="Kinesin"/>
    <property type="match status" value="1"/>
</dbReference>
<feature type="domain" description="Kinesin motor" evidence="6">
    <location>
        <begin position="1"/>
        <end position="222"/>
    </location>
</feature>
<dbReference type="GO" id="GO:0005874">
    <property type="term" value="C:microtubule"/>
    <property type="evidence" value="ECO:0007669"/>
    <property type="project" value="UniProtKB-KW"/>
</dbReference>
<protein>
    <recommendedName>
        <fullName evidence="4">Kinesin-like protein</fullName>
    </recommendedName>
</protein>
<evidence type="ECO:0000256" key="4">
    <source>
        <dbReference type="RuleBase" id="RU000394"/>
    </source>
</evidence>
<dbReference type="GO" id="GO:0005875">
    <property type="term" value="C:microtubule associated complex"/>
    <property type="evidence" value="ECO:0007669"/>
    <property type="project" value="TreeGrafter"/>
</dbReference>
<keyword evidence="1 4" id="KW-0547">Nucleotide-binding</keyword>
<dbReference type="InterPro" id="IPR001752">
    <property type="entry name" value="Kinesin_motor_dom"/>
</dbReference>
<evidence type="ECO:0000256" key="3">
    <source>
        <dbReference type="PROSITE-ProRule" id="PRU00283"/>
    </source>
</evidence>
<evidence type="ECO:0000256" key="1">
    <source>
        <dbReference type="ARBA" id="ARBA00022741"/>
    </source>
</evidence>
<dbReference type="Proteomes" id="UP001202479">
    <property type="component" value="Unassembled WGS sequence"/>
</dbReference>
<organism evidence="7 8">
    <name type="scientific">Candida oxycetoniae</name>
    <dbReference type="NCBI Taxonomy" id="497107"/>
    <lineage>
        <taxon>Eukaryota</taxon>
        <taxon>Fungi</taxon>
        <taxon>Dikarya</taxon>
        <taxon>Ascomycota</taxon>
        <taxon>Saccharomycotina</taxon>
        <taxon>Pichiomycetes</taxon>
        <taxon>Debaryomycetaceae</taxon>
        <taxon>Candida/Lodderomyces clade</taxon>
        <taxon>Candida</taxon>
    </lineage>
</organism>
<dbReference type="AlphaFoldDB" id="A0AAI9SW59"/>
<comment type="caution">
    <text evidence="3">Lacks conserved residue(s) required for the propagation of feature annotation.</text>
</comment>
<dbReference type="InterPro" id="IPR027417">
    <property type="entry name" value="P-loop_NTPase"/>
</dbReference>